<proteinExistence type="predicted"/>
<feature type="non-terminal residue" evidence="1">
    <location>
        <position position="1"/>
    </location>
</feature>
<dbReference type="EMBL" id="JYDJ01000002">
    <property type="protein sequence ID" value="KRX51010.1"/>
    <property type="molecule type" value="Genomic_DNA"/>
</dbReference>
<sequence length="157" mass="18004">LSYTFKKSALKFTHSPCPLLLNVHLFNYSIPITTTTNKQCSVIVCLNFNSTYIFSDFHKKSTLLKQNVALLAFDFCSSHSDSLRKTWKYSNATMRKQADERVEATLRSPIRHTCIKILACRFGPFGHADSFWNRARVLSETVQLYLFAVLLRCPDVS</sequence>
<dbReference type="AlphaFoldDB" id="A0A0V0UIH5"/>
<protein>
    <submittedName>
        <fullName evidence="1">Uncharacterized protein</fullName>
    </submittedName>
</protein>
<keyword evidence="2" id="KW-1185">Reference proteome</keyword>
<accession>A0A0V0UIH5</accession>
<evidence type="ECO:0000313" key="1">
    <source>
        <dbReference type="EMBL" id="KRX51010.1"/>
    </source>
</evidence>
<reference evidence="1 2" key="1">
    <citation type="submission" date="2015-01" db="EMBL/GenBank/DDBJ databases">
        <title>Evolution of Trichinella species and genotypes.</title>
        <authorList>
            <person name="Korhonen P.K."/>
            <person name="Edoardo P."/>
            <person name="Giuseppe L.R."/>
            <person name="Gasser R.B."/>
        </authorList>
    </citation>
    <scope>NUCLEOTIDE SEQUENCE [LARGE SCALE GENOMIC DNA]</scope>
    <source>
        <strain evidence="1">ISS417</strain>
    </source>
</reference>
<comment type="caution">
    <text evidence="1">The sequence shown here is derived from an EMBL/GenBank/DDBJ whole genome shotgun (WGS) entry which is preliminary data.</text>
</comment>
<evidence type="ECO:0000313" key="2">
    <source>
        <dbReference type="Proteomes" id="UP000055048"/>
    </source>
</evidence>
<name>A0A0V0UIH5_9BILA</name>
<dbReference type="Proteomes" id="UP000055048">
    <property type="component" value="Unassembled WGS sequence"/>
</dbReference>
<gene>
    <name evidence="1" type="ORF">T05_4594</name>
</gene>
<organism evidence="1 2">
    <name type="scientific">Trichinella murrelli</name>
    <dbReference type="NCBI Taxonomy" id="144512"/>
    <lineage>
        <taxon>Eukaryota</taxon>
        <taxon>Metazoa</taxon>
        <taxon>Ecdysozoa</taxon>
        <taxon>Nematoda</taxon>
        <taxon>Enoplea</taxon>
        <taxon>Dorylaimia</taxon>
        <taxon>Trichinellida</taxon>
        <taxon>Trichinellidae</taxon>
        <taxon>Trichinella</taxon>
    </lineage>
</organism>